<sequence length="42" mass="4537">MPRLSADAMTSCAVDGWHTQAFSARDHVGGRPFSSMICSRVP</sequence>
<dbReference type="AlphaFoldDB" id="A0A7W4VTL9"/>
<gene>
    <name evidence="1" type="ORF">FHU40_000945</name>
</gene>
<organism evidence="1 2">
    <name type="scientific">Nocardioides soli</name>
    <dbReference type="NCBI Taxonomy" id="1036020"/>
    <lineage>
        <taxon>Bacteria</taxon>
        <taxon>Bacillati</taxon>
        <taxon>Actinomycetota</taxon>
        <taxon>Actinomycetes</taxon>
        <taxon>Propionibacteriales</taxon>
        <taxon>Nocardioidaceae</taxon>
        <taxon>Nocardioides</taxon>
    </lineage>
</organism>
<reference evidence="1 2" key="1">
    <citation type="submission" date="2020-08" db="EMBL/GenBank/DDBJ databases">
        <title>Sequencing the genomes of 1000 actinobacteria strains.</title>
        <authorList>
            <person name="Klenk H.-P."/>
        </authorList>
    </citation>
    <scope>NUCLEOTIDE SEQUENCE [LARGE SCALE GENOMIC DNA]</scope>
    <source>
        <strain evidence="1 2">DSM 105498</strain>
    </source>
</reference>
<keyword evidence="2" id="KW-1185">Reference proteome</keyword>
<dbReference type="EMBL" id="JACHWR010000001">
    <property type="protein sequence ID" value="MBB3041144.1"/>
    <property type="molecule type" value="Genomic_DNA"/>
</dbReference>
<name>A0A7W4VTL9_9ACTN</name>
<evidence type="ECO:0000313" key="2">
    <source>
        <dbReference type="Proteomes" id="UP000589626"/>
    </source>
</evidence>
<proteinExistence type="predicted"/>
<evidence type="ECO:0000313" key="1">
    <source>
        <dbReference type="EMBL" id="MBB3041144.1"/>
    </source>
</evidence>
<protein>
    <submittedName>
        <fullName evidence="1">Uncharacterized protein</fullName>
    </submittedName>
</protein>
<dbReference type="RefSeq" id="WP_281374561.1">
    <property type="nucleotide sequence ID" value="NZ_JACHWR010000001.1"/>
</dbReference>
<comment type="caution">
    <text evidence="1">The sequence shown here is derived from an EMBL/GenBank/DDBJ whole genome shotgun (WGS) entry which is preliminary data.</text>
</comment>
<dbReference type="Proteomes" id="UP000589626">
    <property type="component" value="Unassembled WGS sequence"/>
</dbReference>
<accession>A0A7W4VTL9</accession>